<evidence type="ECO:0000313" key="12">
    <source>
        <dbReference type="RefSeq" id="XP_016049303.1"/>
    </source>
</evidence>
<feature type="transmembrane region" description="Helical" evidence="9">
    <location>
        <begin position="114"/>
        <end position="135"/>
    </location>
</feature>
<dbReference type="GO" id="GO:0012505">
    <property type="term" value="C:endomembrane system"/>
    <property type="evidence" value="ECO:0007669"/>
    <property type="project" value="UniProtKB-SubCell"/>
</dbReference>
<evidence type="ECO:0000256" key="2">
    <source>
        <dbReference type="ARBA" id="ARBA00008572"/>
    </source>
</evidence>
<accession>A0A1S3WSF7</accession>
<feature type="transmembrane region" description="Helical" evidence="9">
    <location>
        <begin position="258"/>
        <end position="279"/>
    </location>
</feature>
<dbReference type="InterPro" id="IPR002293">
    <property type="entry name" value="AA/rel_permease1"/>
</dbReference>
<evidence type="ECO:0000256" key="3">
    <source>
        <dbReference type="ARBA" id="ARBA00022448"/>
    </source>
</evidence>
<evidence type="ECO:0000256" key="1">
    <source>
        <dbReference type="ARBA" id="ARBA00004127"/>
    </source>
</evidence>
<feature type="transmembrane region" description="Helical" evidence="9">
    <location>
        <begin position="432"/>
        <end position="453"/>
    </location>
</feature>
<keyword evidence="5" id="KW-0029">Amino-acid transport</keyword>
<evidence type="ECO:0000313" key="11">
    <source>
        <dbReference type="Proteomes" id="UP001652624"/>
    </source>
</evidence>
<evidence type="ECO:0000256" key="5">
    <source>
        <dbReference type="ARBA" id="ARBA00022970"/>
    </source>
</evidence>
<dbReference type="AlphaFoldDB" id="A0A1S3WSF7"/>
<dbReference type="GeneID" id="103125187"/>
<feature type="transmembrane region" description="Helical" evidence="9">
    <location>
        <begin position="400"/>
        <end position="420"/>
    </location>
</feature>
<feature type="transmembrane region" description="Helical" evidence="9">
    <location>
        <begin position="91"/>
        <end position="108"/>
    </location>
</feature>
<name>A0A1S3WSF7_ERIEU</name>
<dbReference type="FunFam" id="1.20.1740.10:FF:000024">
    <property type="entry name" value="High affinity cationic amino acid transporter 1"/>
    <property type="match status" value="1"/>
</dbReference>
<keyword evidence="4 9" id="KW-0812">Transmembrane</keyword>
<feature type="domain" description="Cationic amino acid transporter C-terminal" evidence="10">
    <location>
        <begin position="463"/>
        <end position="513"/>
    </location>
</feature>
<dbReference type="Gene3D" id="1.20.1740.10">
    <property type="entry name" value="Amino acid/polyamine transporter I"/>
    <property type="match status" value="2"/>
</dbReference>
<dbReference type="InterPro" id="IPR029485">
    <property type="entry name" value="CAT_C"/>
</dbReference>
<comment type="similarity">
    <text evidence="2">Belongs to the amino acid-polyamine-organocation (APC) superfamily. Cationic amino acid transporter (CAT) (TC 2.A.3.3) family.</text>
</comment>
<dbReference type="CTD" id="84889"/>
<feature type="transmembrane region" description="Helical" evidence="9">
    <location>
        <begin position="213"/>
        <end position="238"/>
    </location>
</feature>
<keyword evidence="7 9" id="KW-0472">Membrane</keyword>
<dbReference type="Proteomes" id="UP001652624">
    <property type="component" value="Chromosome X"/>
</dbReference>
<dbReference type="PANTHER" id="PTHR43243:SF20">
    <property type="entry name" value="CATIONIC AMINO ACID TRANSPORTER 3"/>
    <property type="match status" value="1"/>
</dbReference>
<dbReference type="GO" id="GO:0005886">
    <property type="term" value="C:plasma membrane"/>
    <property type="evidence" value="ECO:0007669"/>
    <property type="project" value="TreeGrafter"/>
</dbReference>
<feature type="transmembrane region" description="Helical" evidence="9">
    <location>
        <begin position="465"/>
        <end position="484"/>
    </location>
</feature>
<keyword evidence="11" id="KW-1185">Reference proteome</keyword>
<keyword evidence="3" id="KW-0813">Transport</keyword>
<dbReference type="RefSeq" id="XP_016049303.1">
    <property type="nucleotide sequence ID" value="XM_016193817.2"/>
</dbReference>
<evidence type="ECO:0000256" key="9">
    <source>
        <dbReference type="SAM" id="Phobius"/>
    </source>
</evidence>
<reference evidence="12" key="1">
    <citation type="submission" date="2025-08" db="UniProtKB">
        <authorList>
            <consortium name="RefSeq"/>
        </authorList>
    </citation>
    <scope>IDENTIFICATION</scope>
</reference>
<feature type="transmembrane region" description="Helical" evidence="9">
    <location>
        <begin position="490"/>
        <end position="510"/>
    </location>
</feature>
<dbReference type="PANTHER" id="PTHR43243">
    <property type="entry name" value="INNER MEMBRANE TRANSPORTER YGJI-RELATED"/>
    <property type="match status" value="1"/>
</dbReference>
<evidence type="ECO:0000256" key="6">
    <source>
        <dbReference type="ARBA" id="ARBA00022989"/>
    </source>
</evidence>
<dbReference type="OrthoDB" id="3900342at2759"/>
<comment type="subcellular location">
    <subcellularLocation>
        <location evidence="1">Endomembrane system</location>
        <topology evidence="1">Multi-pass membrane protein</topology>
    </subcellularLocation>
</comment>
<dbReference type="PIRSF" id="PIRSF006060">
    <property type="entry name" value="AA_transporter"/>
    <property type="match status" value="1"/>
</dbReference>
<dbReference type="STRING" id="9365.ENSEEUP00000009276"/>
<evidence type="ECO:0000259" key="10">
    <source>
        <dbReference type="Pfam" id="PF13906"/>
    </source>
</evidence>
<evidence type="ECO:0000256" key="8">
    <source>
        <dbReference type="ARBA" id="ARBA00023180"/>
    </source>
</evidence>
<evidence type="ECO:0000256" key="7">
    <source>
        <dbReference type="ARBA" id="ARBA00023136"/>
    </source>
</evidence>
<keyword evidence="6 9" id="KW-1133">Transmembrane helix</keyword>
<gene>
    <name evidence="12" type="primary">SLC7A3</name>
</gene>
<dbReference type="GO" id="GO:0015171">
    <property type="term" value="F:amino acid transmembrane transporter activity"/>
    <property type="evidence" value="ECO:0007669"/>
    <property type="project" value="TreeGrafter"/>
</dbReference>
<keyword evidence="8" id="KW-0325">Glycoprotein</keyword>
<evidence type="ECO:0000256" key="4">
    <source>
        <dbReference type="ARBA" id="ARBA00022692"/>
    </source>
</evidence>
<dbReference type="Pfam" id="PF13906">
    <property type="entry name" value="AA_permease_C"/>
    <property type="match status" value="1"/>
</dbReference>
<proteinExistence type="inferred from homology"/>
<protein>
    <submittedName>
        <fullName evidence="12">Cationic amino acid transporter 3 isoform X2</fullName>
    </submittedName>
</protein>
<organism evidence="11 12">
    <name type="scientific">Erinaceus europaeus</name>
    <name type="common">Western European hedgehog</name>
    <dbReference type="NCBI Taxonomy" id="9365"/>
    <lineage>
        <taxon>Eukaryota</taxon>
        <taxon>Metazoa</taxon>
        <taxon>Chordata</taxon>
        <taxon>Craniata</taxon>
        <taxon>Vertebrata</taxon>
        <taxon>Euteleostomi</taxon>
        <taxon>Mammalia</taxon>
        <taxon>Eutheria</taxon>
        <taxon>Laurasiatheria</taxon>
        <taxon>Eulipotyphla</taxon>
        <taxon>Erinaceidae</taxon>
        <taxon>Erinaceinae</taxon>
        <taxon>Erinaceus</taxon>
    </lineage>
</organism>
<dbReference type="Pfam" id="PF13520">
    <property type="entry name" value="AA_permease_2"/>
    <property type="match status" value="1"/>
</dbReference>
<feature type="transmembrane region" description="Helical" evidence="9">
    <location>
        <begin position="334"/>
        <end position="353"/>
    </location>
</feature>
<feature type="transmembrane region" description="Helical" evidence="9">
    <location>
        <begin position="309"/>
        <end position="328"/>
    </location>
</feature>
<sequence length="538" mass="58717">MLWQALRRFGQKLVRRRTLEQGMTETRLARCLSTLDLVALGVGSTLGAGTASVARAWSLAFDNLIGNQISHALQKSLSLHVPHLLAKYPDVFAMALVLLLTGLLALGASESALVTKVFTGVNLLVLGFVIVSGFIKGDLHNWRLKKEDYEMAKAELNNTQSLGPLGAGGFVPFGFQGILRGSATCFYAFVGFDCIATTGEEAQNPQHSIPMGIVISLSVCFLAYFGVSSALTLMMPYYQLLPESPLPEAFLHVGWGPARYIVAVGSLCALSTSLLGSMFPMPRIIYAMAEDGLLFRFLAHIHTGTRTPIIATMVSGIIAAFMAFLFELTDLVDLMSIGTLLAYSLVAICVLILRYQPDQEMKNVDEVELQEEIIYETETLTLQGLFCPLNSIPTPLSGHVVYVCSSLLALLLTILGLVLAQWSSPLLSGDPVWVATVVLLLMLIVGIIGVIWKQPQSSTPLHFKVPALPFLPLVSIFVNLYLMMQMTAGTWARFGVWMLIGFAIYFGYGIQHSQEEIKKDQPSFKSRAQTVDLDLSSP</sequence>